<organism evidence="1 2">
    <name type="scientific">Paenibacillus chibensis</name>
    <dbReference type="NCBI Taxonomy" id="59846"/>
    <lineage>
        <taxon>Bacteria</taxon>
        <taxon>Bacillati</taxon>
        <taxon>Bacillota</taxon>
        <taxon>Bacilli</taxon>
        <taxon>Bacillales</taxon>
        <taxon>Paenibacillaceae</taxon>
        <taxon>Paenibacillus</taxon>
    </lineage>
</organism>
<reference evidence="1 2" key="1">
    <citation type="submission" date="2023-03" db="EMBL/GenBank/DDBJ databases">
        <title>Bacillus Genome Sequencing.</title>
        <authorList>
            <person name="Dunlap C."/>
        </authorList>
    </citation>
    <scope>NUCLEOTIDE SEQUENCE [LARGE SCALE GENOMIC DNA]</scope>
    <source>
        <strain evidence="1 2">NRS-52</strain>
    </source>
</reference>
<comment type="caution">
    <text evidence="1">The sequence shown here is derived from an EMBL/GenBank/DDBJ whole genome shotgun (WGS) entry which is preliminary data.</text>
</comment>
<evidence type="ECO:0000313" key="1">
    <source>
        <dbReference type="EMBL" id="MED5019512.1"/>
    </source>
</evidence>
<protein>
    <recommendedName>
        <fullName evidence="3">Lipoprotein</fullName>
    </recommendedName>
</protein>
<evidence type="ECO:0008006" key="3">
    <source>
        <dbReference type="Google" id="ProtNLM"/>
    </source>
</evidence>
<sequence>MLLALSAVIAVSGCGNKSLTVQEPAKQQETATQPPAKTKEDMLEQFKLLTTQAKEPGEVIHFLDENMPKADQKQADGLFLELEKFDDRYLPSLNDNFLTMLSKPETSQKMNEIGYPMDINNIKGDDTLKQWLLSQQAGGLALGNTEGMFYWKVDYKALQKYDKYLSNDLKSYIVLKAMESEKSYFEDGALVITREELADRILKAEYYLTENPNGLKAKDVLELYKMYLNSYLTEYRYDAVDDTTLKLLPKVKKQYQTFVSEHPETKTAILVKKYLEVLDQNKDVIYEKGKDSIQGPPKKDIQSFWDSLELKVNSLFTA</sequence>
<accession>A0ABU6PYV8</accession>
<dbReference type="EMBL" id="JARTLD010000049">
    <property type="protein sequence ID" value="MED5019512.1"/>
    <property type="molecule type" value="Genomic_DNA"/>
</dbReference>
<dbReference type="Proteomes" id="UP001343257">
    <property type="component" value="Unassembled WGS sequence"/>
</dbReference>
<evidence type="ECO:0000313" key="2">
    <source>
        <dbReference type="Proteomes" id="UP001343257"/>
    </source>
</evidence>
<dbReference type="RefSeq" id="WP_328280552.1">
    <property type="nucleotide sequence ID" value="NZ_JARTLD010000049.1"/>
</dbReference>
<keyword evidence="2" id="KW-1185">Reference proteome</keyword>
<gene>
    <name evidence="1" type="ORF">P9847_19595</name>
</gene>
<name>A0ABU6PYV8_9BACL</name>
<proteinExistence type="predicted"/>